<feature type="transmembrane region" description="Helical" evidence="1">
    <location>
        <begin position="358"/>
        <end position="378"/>
    </location>
</feature>
<reference evidence="2" key="1">
    <citation type="journal article" date="2014" name="Int. J. Syst. Evol. Microbiol.">
        <title>Complete genome sequence of Corynebacterium casei LMG S-19264T (=DSM 44701T), isolated from a smear-ripened cheese.</title>
        <authorList>
            <consortium name="US DOE Joint Genome Institute (JGI-PGF)"/>
            <person name="Walter F."/>
            <person name="Albersmeier A."/>
            <person name="Kalinowski J."/>
            <person name="Ruckert C."/>
        </authorList>
    </citation>
    <scope>NUCLEOTIDE SEQUENCE</scope>
    <source>
        <strain evidence="2">CGMCC 1.12924</strain>
    </source>
</reference>
<evidence type="ECO:0000256" key="1">
    <source>
        <dbReference type="SAM" id="Phobius"/>
    </source>
</evidence>
<keyword evidence="1" id="KW-0812">Transmembrane</keyword>
<name>A0A8J2VBF1_9FLAO</name>
<dbReference type="PANTHER" id="PTHR30092">
    <property type="entry name" value="INNER MEMBRANE PROTEIN CRED"/>
    <property type="match status" value="1"/>
</dbReference>
<proteinExistence type="predicted"/>
<dbReference type="NCBIfam" id="NF008712">
    <property type="entry name" value="PRK11715.1-1"/>
    <property type="match status" value="1"/>
</dbReference>
<feature type="transmembrane region" description="Helical" evidence="1">
    <location>
        <begin position="332"/>
        <end position="351"/>
    </location>
</feature>
<reference evidence="2" key="2">
    <citation type="submission" date="2020-09" db="EMBL/GenBank/DDBJ databases">
        <authorList>
            <person name="Sun Q."/>
            <person name="Zhou Y."/>
        </authorList>
    </citation>
    <scope>NUCLEOTIDE SEQUENCE</scope>
    <source>
        <strain evidence="2">CGMCC 1.12924</strain>
    </source>
</reference>
<organism evidence="2 3">
    <name type="scientific">Planktosalinus lacus</name>
    <dbReference type="NCBI Taxonomy" id="1526573"/>
    <lineage>
        <taxon>Bacteria</taxon>
        <taxon>Pseudomonadati</taxon>
        <taxon>Bacteroidota</taxon>
        <taxon>Flavobacteriia</taxon>
        <taxon>Flavobacteriales</taxon>
        <taxon>Flavobacteriaceae</taxon>
        <taxon>Planktosalinus</taxon>
    </lineage>
</organism>
<dbReference type="PANTHER" id="PTHR30092:SF0">
    <property type="entry name" value="INNER MEMBRANE PROTEIN CRED"/>
    <property type="match status" value="1"/>
</dbReference>
<dbReference type="InterPro" id="IPR010364">
    <property type="entry name" value="Uncharacterised_IM_CreD"/>
</dbReference>
<dbReference type="Proteomes" id="UP000652231">
    <property type="component" value="Unassembled WGS sequence"/>
</dbReference>
<evidence type="ECO:0000313" key="3">
    <source>
        <dbReference type="Proteomes" id="UP000652231"/>
    </source>
</evidence>
<protein>
    <submittedName>
        <fullName evidence="2">Cell envelope integrity protein CreD</fullName>
    </submittedName>
</protein>
<keyword evidence="3" id="KW-1185">Reference proteome</keyword>
<feature type="transmembrane region" description="Helical" evidence="1">
    <location>
        <begin position="384"/>
        <end position="404"/>
    </location>
</feature>
<keyword evidence="1" id="KW-0472">Membrane</keyword>
<sequence length="419" mass="47021">MLLLLIPLSFVESLIKERESLRQQTVTEVSSKWANSQEIYGPILTIPVQKRVQPEDGSKLFKDEIHILPSQLNIQGIVTPRKLKRGIYEVVVYDAEVSFSGNFDSIQKVLDQWSDYEVALEEAFLTIHISDLRGIREKVTLQWNDLSKQVSPGSAIPVLIPSGITVKDLETIQPDASNAFAFDLQLQGSEHLGFVPLGKETTVMISSNWQDPSFSGAFLPVDRSVTEAGFEAEWKVLELNRNYPQFWLGNAHTQPLKTSAFGVDLLLPATDYQKAMRSAKYGLLAISLTFLTFFLVEIFNKRKLHPFQYILIGLALVLFYTLLVSISEHTTFNSAYLISSGIIIGMIALYAKAILQSILQTLVLVIILCFTYAFVFVTLQLQDYALLIGSVGLTAILAFTMYITRKINWYALSSEKSTT</sequence>
<dbReference type="PIRSF" id="PIRSF004548">
    <property type="entry name" value="CreD"/>
    <property type="match status" value="1"/>
</dbReference>
<feature type="transmembrane region" description="Helical" evidence="1">
    <location>
        <begin position="307"/>
        <end position="326"/>
    </location>
</feature>
<evidence type="ECO:0000313" key="2">
    <source>
        <dbReference type="EMBL" id="GGD96482.1"/>
    </source>
</evidence>
<accession>A0A8J2VBF1</accession>
<comment type="caution">
    <text evidence="2">The sequence shown here is derived from an EMBL/GenBank/DDBJ whole genome shotgun (WGS) entry which is preliminary data.</text>
</comment>
<keyword evidence="1" id="KW-1133">Transmembrane helix</keyword>
<dbReference type="EMBL" id="BMGK01000008">
    <property type="protein sequence ID" value="GGD96482.1"/>
    <property type="molecule type" value="Genomic_DNA"/>
</dbReference>
<feature type="transmembrane region" description="Helical" evidence="1">
    <location>
        <begin position="281"/>
        <end position="300"/>
    </location>
</feature>
<dbReference type="Pfam" id="PF06123">
    <property type="entry name" value="CreD"/>
    <property type="match status" value="1"/>
</dbReference>
<dbReference type="AlphaFoldDB" id="A0A8J2VBF1"/>
<dbReference type="GO" id="GO:0005886">
    <property type="term" value="C:plasma membrane"/>
    <property type="evidence" value="ECO:0007669"/>
    <property type="project" value="TreeGrafter"/>
</dbReference>
<gene>
    <name evidence="2" type="ORF">GCM10011312_20010</name>
</gene>